<feature type="transmembrane region" description="Helical" evidence="1">
    <location>
        <begin position="110"/>
        <end position="134"/>
    </location>
</feature>
<dbReference type="PANTHER" id="PTHR37810">
    <property type="entry name" value="IMMUNITY PROTEIN SDPI"/>
    <property type="match status" value="1"/>
</dbReference>
<gene>
    <name evidence="3" type="ORF">ES675_11700</name>
</gene>
<evidence type="ECO:0000256" key="1">
    <source>
        <dbReference type="SAM" id="Phobius"/>
    </source>
</evidence>
<dbReference type="Proteomes" id="UP000324358">
    <property type="component" value="Unassembled WGS sequence"/>
</dbReference>
<keyword evidence="1" id="KW-1133">Transmembrane helix</keyword>
<dbReference type="GO" id="GO:0009636">
    <property type="term" value="P:response to toxic substance"/>
    <property type="evidence" value="ECO:0007669"/>
    <property type="project" value="TreeGrafter"/>
</dbReference>
<feature type="transmembrane region" description="Helical" evidence="1">
    <location>
        <begin position="64"/>
        <end position="82"/>
    </location>
</feature>
<keyword evidence="1" id="KW-0472">Membrane</keyword>
<feature type="transmembrane region" description="Helical" evidence="1">
    <location>
        <begin position="146"/>
        <end position="168"/>
    </location>
</feature>
<protein>
    <submittedName>
        <fullName evidence="3">DUF1648 domain-containing protein</fullName>
    </submittedName>
</protein>
<feature type="domain" description="DUF1648" evidence="2">
    <location>
        <begin position="27"/>
        <end position="72"/>
    </location>
</feature>
<organism evidence="3 4">
    <name type="scientific">Bizionia algoritergicola</name>
    <dbReference type="NCBI Taxonomy" id="291187"/>
    <lineage>
        <taxon>Bacteria</taxon>
        <taxon>Pseudomonadati</taxon>
        <taxon>Bacteroidota</taxon>
        <taxon>Flavobacteriia</taxon>
        <taxon>Flavobacteriales</taxon>
        <taxon>Flavobacteriaceae</taxon>
        <taxon>Bizionia</taxon>
    </lineage>
</organism>
<dbReference type="EMBL" id="VSKL01000004">
    <property type="protein sequence ID" value="TYB72418.1"/>
    <property type="molecule type" value="Genomic_DNA"/>
</dbReference>
<accession>A0A5D0QVF8</accession>
<feature type="transmembrane region" description="Helical" evidence="1">
    <location>
        <begin position="18"/>
        <end position="37"/>
    </location>
</feature>
<proteinExistence type="predicted"/>
<dbReference type="AlphaFoldDB" id="A0A5D0QVF8"/>
<evidence type="ECO:0000259" key="2">
    <source>
        <dbReference type="Pfam" id="PF07853"/>
    </source>
</evidence>
<dbReference type="OrthoDB" id="9808690at2"/>
<reference evidence="3 4" key="1">
    <citation type="submission" date="2019-08" db="EMBL/GenBank/DDBJ databases">
        <title>Genomes of Antarctic Bizionia species.</title>
        <authorList>
            <person name="Bowman J.P."/>
        </authorList>
    </citation>
    <scope>NUCLEOTIDE SEQUENCE [LARGE SCALE GENOMIC DNA]</scope>
    <source>
        <strain evidence="3 4">APA-1</strain>
    </source>
</reference>
<dbReference type="Pfam" id="PF07853">
    <property type="entry name" value="DUF1648"/>
    <property type="match status" value="1"/>
</dbReference>
<evidence type="ECO:0000313" key="3">
    <source>
        <dbReference type="EMBL" id="TYB72418.1"/>
    </source>
</evidence>
<dbReference type="PANTHER" id="PTHR37810:SF5">
    <property type="entry name" value="IMMUNITY PROTEIN SDPI"/>
    <property type="match status" value="1"/>
</dbReference>
<sequence length="172" mass="19934">MFYENRPKITLEKSTLDIFLDVFSFGILLLALLYTILNYSQLPEQVPMHFNHSGKITRYGDKSSIWFLNLIGFATVYGLFYLNKFPHIFNYAQKITTENAKKLYVEATRLIRFLNVSIALLFAIISFEIVQVSLDKTESISRFSNYLLMGIVILMTIGPLRYVVLSLIKKKI</sequence>
<dbReference type="InterPro" id="IPR012867">
    <property type="entry name" value="DUF1648"/>
</dbReference>
<keyword evidence="4" id="KW-1185">Reference proteome</keyword>
<evidence type="ECO:0000313" key="4">
    <source>
        <dbReference type="Proteomes" id="UP000324358"/>
    </source>
</evidence>
<dbReference type="RefSeq" id="WP_066251474.1">
    <property type="nucleotide sequence ID" value="NZ_VSKL01000004.1"/>
</dbReference>
<name>A0A5D0QVF8_9FLAO</name>
<comment type="caution">
    <text evidence="3">The sequence shown here is derived from an EMBL/GenBank/DDBJ whole genome shotgun (WGS) entry which is preliminary data.</text>
</comment>
<keyword evidence="1" id="KW-0812">Transmembrane</keyword>